<evidence type="ECO:0000313" key="4">
    <source>
        <dbReference type="Proteomes" id="UP000605805"/>
    </source>
</evidence>
<comment type="caution">
    <text evidence="3">The sequence shown here is derived from an EMBL/GenBank/DDBJ whole genome shotgun (WGS) entry which is preliminary data.</text>
</comment>
<dbReference type="Gene3D" id="3.40.830.10">
    <property type="entry name" value="LigB-like"/>
    <property type="match status" value="1"/>
</dbReference>
<dbReference type="EMBL" id="DQTV01000007">
    <property type="protein sequence ID" value="HIP56511.1"/>
    <property type="molecule type" value="Genomic_DNA"/>
</dbReference>
<dbReference type="PANTHER" id="PTHR11060:SF0">
    <property type="entry name" value="PROTEIN MEMO1"/>
    <property type="match status" value="1"/>
</dbReference>
<dbReference type="Proteomes" id="UP000605805">
    <property type="component" value="Unassembled WGS sequence"/>
</dbReference>
<sequence>MKRNPYVAGTFYELQKDRLISQIQWCYTHALGPGELPRVSSTRVKRSLGYVVPHAGYMYSGPIAAHAYYSLAFEGVPQVVILIGPNHSGLGTAASIMVEGVWVTPLGEVEVDSELAKAITKESSYLDIDVTPLLYEHSIEVQLPFLQFMYDGKIKIVPIVISLQVPEISQDIAMAIHKAVEDLNRDAVLIATSDWTHYEPYEVAYRKDMEAIDRVLSIDPEGLFRVIEEKKVSACGYGAIAVLLYLAKMRGIRRAELLKYATSGDIAGRRDSVVGYASIRVPILEGG</sequence>
<dbReference type="AlphaFoldDB" id="A0A832YYC1"/>
<dbReference type="Pfam" id="PF01875">
    <property type="entry name" value="Memo"/>
    <property type="match status" value="1"/>
</dbReference>
<dbReference type="PANTHER" id="PTHR11060">
    <property type="entry name" value="PROTEIN MEMO1"/>
    <property type="match status" value="1"/>
</dbReference>
<dbReference type="NCBIfam" id="TIGR04336">
    <property type="entry name" value="AmmeMemoSam_B"/>
    <property type="match status" value="1"/>
</dbReference>
<evidence type="ECO:0000256" key="2">
    <source>
        <dbReference type="HAMAP-Rule" id="MF_00055"/>
    </source>
</evidence>
<reference evidence="3" key="1">
    <citation type="journal article" date="2020" name="ISME J.">
        <title>Gammaproteobacteria mediating utilization of methyl-, sulfur- and petroleum organic compounds in deep ocean hydrothermal plumes.</title>
        <authorList>
            <person name="Zhou Z."/>
            <person name="Liu Y."/>
            <person name="Pan J."/>
            <person name="Cron B.R."/>
            <person name="Toner B.M."/>
            <person name="Anantharaman K."/>
            <person name="Breier J.A."/>
            <person name="Dick G.J."/>
            <person name="Li M."/>
        </authorList>
    </citation>
    <scope>NUCLEOTIDE SEQUENCE</scope>
    <source>
        <strain evidence="3">SZUA-1435</strain>
    </source>
</reference>
<name>A0A832YYC1_9CREN</name>
<gene>
    <name evidence="3" type="primary">amrB</name>
    <name evidence="3" type="ORF">EYH02_00340</name>
</gene>
<dbReference type="InterPro" id="IPR002737">
    <property type="entry name" value="MEMO1_fam"/>
</dbReference>
<dbReference type="HAMAP" id="MF_00055">
    <property type="entry name" value="MEMO1"/>
    <property type="match status" value="1"/>
</dbReference>
<organism evidence="3 4">
    <name type="scientific">Ignisphaera aggregans</name>
    <dbReference type="NCBI Taxonomy" id="334771"/>
    <lineage>
        <taxon>Archaea</taxon>
        <taxon>Thermoproteota</taxon>
        <taxon>Thermoprotei</taxon>
        <taxon>Desulfurococcales</taxon>
        <taxon>Desulfurococcaceae</taxon>
        <taxon>Ignisphaera</taxon>
    </lineage>
</organism>
<evidence type="ECO:0000313" key="3">
    <source>
        <dbReference type="EMBL" id="HIP56511.1"/>
    </source>
</evidence>
<accession>A0A832YYC1</accession>
<protein>
    <recommendedName>
        <fullName evidence="2">MEMO1 family protein EYH02_00340</fullName>
    </recommendedName>
</protein>
<dbReference type="CDD" id="cd07361">
    <property type="entry name" value="MEMO_like"/>
    <property type="match status" value="1"/>
</dbReference>
<evidence type="ECO:0000256" key="1">
    <source>
        <dbReference type="ARBA" id="ARBA00006315"/>
    </source>
</evidence>
<proteinExistence type="inferred from homology"/>
<comment type="similarity">
    <text evidence="1 2">Belongs to the MEMO1 family.</text>
</comment>